<dbReference type="AlphaFoldDB" id="A0A484IFX9"/>
<evidence type="ECO:0000313" key="3">
    <source>
        <dbReference type="EMBL" id="VFJ15060.1"/>
    </source>
</evidence>
<dbReference type="OrthoDB" id="11377at2157"/>
<organism evidence="3 4">
    <name type="scientific">Candidatus Nitrosocosmicus franklandianus</name>
    <dbReference type="NCBI Taxonomy" id="1798806"/>
    <lineage>
        <taxon>Archaea</taxon>
        <taxon>Nitrososphaerota</taxon>
        <taxon>Nitrososphaeria</taxon>
        <taxon>Nitrososphaerales</taxon>
        <taxon>Nitrososphaeraceae</taxon>
        <taxon>Candidatus Nitrosocosmicus</taxon>
    </lineage>
</organism>
<dbReference type="Proteomes" id="UP000294299">
    <property type="component" value="Chromosome NFRAN"/>
</dbReference>
<evidence type="ECO:0000313" key="4">
    <source>
        <dbReference type="Proteomes" id="UP000294299"/>
    </source>
</evidence>
<dbReference type="Gene3D" id="3.30.1330.30">
    <property type="match status" value="1"/>
</dbReference>
<dbReference type="EMBL" id="LR216287">
    <property type="protein sequence ID" value="VFJ15060.1"/>
    <property type="molecule type" value="Genomic_DNA"/>
</dbReference>
<name>A0A484IFX9_9ARCH</name>
<feature type="domain" description="Ribosomal protein eL8/eL30/eS12/Gadd45" evidence="2">
    <location>
        <begin position="5"/>
        <end position="93"/>
    </location>
</feature>
<dbReference type="GO" id="GO:0005840">
    <property type="term" value="C:ribosome"/>
    <property type="evidence" value="ECO:0007669"/>
    <property type="project" value="UniProtKB-KW"/>
</dbReference>
<gene>
    <name evidence="3" type="ORF">NFRAN_2737</name>
</gene>
<accession>A0A484IFX9</accession>
<proteinExistence type="predicted"/>
<dbReference type="InterPro" id="IPR029064">
    <property type="entry name" value="Ribosomal_eL30-like_sf"/>
</dbReference>
<dbReference type="Pfam" id="PF01248">
    <property type="entry name" value="Ribosomal_L7Ae"/>
    <property type="match status" value="1"/>
</dbReference>
<sequence length="99" mass="10886">MNEKKLAKALKEAAVNNKLKTGFKEVMQYIKGTKLIVLSSSLPHDSETRLKKVAEENNIEVIKYSGNSVLLGRLCSVSYGTSVVSLKNVSEEEISELKG</sequence>
<reference evidence="3 4" key="1">
    <citation type="submission" date="2019-02" db="EMBL/GenBank/DDBJ databases">
        <authorList>
            <person name="Lehtovirta-Morley E L."/>
        </authorList>
    </citation>
    <scope>NUCLEOTIDE SEQUENCE [LARGE SCALE GENOMIC DNA]</scope>
    <source>
        <strain evidence="3">NFRAN1</strain>
    </source>
</reference>
<dbReference type="RefSeq" id="WP_134485088.1">
    <property type="nucleotide sequence ID" value="NZ_LR216287.1"/>
</dbReference>
<dbReference type="SUPFAM" id="SSF55315">
    <property type="entry name" value="L30e-like"/>
    <property type="match status" value="1"/>
</dbReference>
<keyword evidence="4" id="KW-1185">Reference proteome</keyword>
<dbReference type="KEGG" id="nfn:NFRAN_2737"/>
<keyword evidence="1 3" id="KW-0689">Ribosomal protein</keyword>
<dbReference type="GeneID" id="39421880"/>
<dbReference type="InterPro" id="IPR004038">
    <property type="entry name" value="Ribosomal_eL8/eL30/eS12/Gad45"/>
</dbReference>
<keyword evidence="1 3" id="KW-0687">Ribonucleoprotein</keyword>
<evidence type="ECO:0000256" key="1">
    <source>
        <dbReference type="ARBA" id="ARBA00022980"/>
    </source>
</evidence>
<protein>
    <submittedName>
        <fullName evidence="3">50S ribosomal protein L30e</fullName>
    </submittedName>
</protein>
<evidence type="ECO:0000259" key="2">
    <source>
        <dbReference type="Pfam" id="PF01248"/>
    </source>
</evidence>